<keyword evidence="3" id="KW-1185">Reference proteome</keyword>
<evidence type="ECO:0000313" key="2">
    <source>
        <dbReference type="EMBL" id="TKS96121.1"/>
    </source>
</evidence>
<reference evidence="2 3" key="1">
    <citation type="submission" date="2019-04" db="EMBL/GenBank/DDBJ databases">
        <title>Streptomyces lasaliensis sp. nov., an Actinomycete isolated from soil which produces the polyether antibiotic lasalocid.</title>
        <authorList>
            <person name="Erwin G."/>
            <person name="Haber C."/>
        </authorList>
    </citation>
    <scope>NUCLEOTIDE SEQUENCE [LARGE SCALE GENOMIC DNA]</scope>
    <source>
        <strain evidence="2 3">X-537</strain>
    </source>
</reference>
<name>A0A4U5W5E3_STRLS</name>
<gene>
    <name evidence="2" type="ORF">E4U91_35695</name>
</gene>
<dbReference type="EMBL" id="SZNQ01000003">
    <property type="protein sequence ID" value="TKS96121.1"/>
    <property type="molecule type" value="Genomic_DNA"/>
</dbReference>
<sequence>MIEDPDGIVGPGEPGGLVGEVGQGDGVEIAVSGLVGGVDGGLPVPLGVGVAAGVEAQPRGAVREFGGYRVKSAAHSRRVAVLCDEIDDRAQVRVDQAGHLPVRSGRERAQFTGSLLQPLQQFLVDRLAVEGLAEVARLDARPVGGDVDQGAAAEYQEGSSVHAGDLHLSQGGSAAQRGERGGFFEGGQPGGPAKRADHGGGDVEYGGQQQLAFLARSGAALLPQPDPVAVDAAAQAPPLGLRAYQAGQIVHGPPVLAAHVREWMLVEVHTAPAISPSVMSPPPCPRRRGVELVSGRRAHTGHTAIPWSAAGGWWCPRHPPPGNPAWRCREGRPSP</sequence>
<dbReference type="AlphaFoldDB" id="A0A4U5W5E3"/>
<organism evidence="2 3">
    <name type="scientific">Streptomyces lasalocidi</name>
    <name type="common">Streptomyces lasaliensis</name>
    <dbReference type="NCBI Taxonomy" id="324833"/>
    <lineage>
        <taxon>Bacteria</taxon>
        <taxon>Bacillati</taxon>
        <taxon>Actinomycetota</taxon>
        <taxon>Actinomycetes</taxon>
        <taxon>Kitasatosporales</taxon>
        <taxon>Streptomycetaceae</taxon>
        <taxon>Streptomyces</taxon>
    </lineage>
</organism>
<evidence type="ECO:0000256" key="1">
    <source>
        <dbReference type="SAM" id="MobiDB-lite"/>
    </source>
</evidence>
<evidence type="ECO:0000313" key="3">
    <source>
        <dbReference type="Proteomes" id="UP000305929"/>
    </source>
</evidence>
<accession>A0A4U5W5E3</accession>
<comment type="caution">
    <text evidence="2">The sequence shown here is derived from an EMBL/GenBank/DDBJ whole genome shotgun (WGS) entry which is preliminary data.</text>
</comment>
<feature type="region of interest" description="Disordered" evidence="1">
    <location>
        <begin position="163"/>
        <end position="202"/>
    </location>
</feature>
<dbReference type="Proteomes" id="UP000305929">
    <property type="component" value="Unassembled WGS sequence"/>
</dbReference>
<proteinExistence type="predicted"/>
<protein>
    <submittedName>
        <fullName evidence="2">Uncharacterized protein</fullName>
    </submittedName>
</protein>